<dbReference type="InterPro" id="IPR050250">
    <property type="entry name" value="Macrolide_Exporter_MacB"/>
</dbReference>
<dbReference type="PANTHER" id="PTHR30572:SF4">
    <property type="entry name" value="ABC TRANSPORTER PERMEASE YTRF"/>
    <property type="match status" value="1"/>
</dbReference>
<evidence type="ECO:0000256" key="5">
    <source>
        <dbReference type="ARBA" id="ARBA00023136"/>
    </source>
</evidence>
<dbReference type="PANTHER" id="PTHR30572">
    <property type="entry name" value="MEMBRANE COMPONENT OF TRANSPORTER-RELATED"/>
    <property type="match status" value="1"/>
</dbReference>
<keyword evidence="5 7" id="KW-0472">Membrane</keyword>
<dbReference type="Proteomes" id="UP000033859">
    <property type="component" value="Unassembled WGS sequence"/>
</dbReference>
<keyword evidence="3 7" id="KW-0812">Transmembrane</keyword>
<dbReference type="InterPro" id="IPR003838">
    <property type="entry name" value="ABC3_permease_C"/>
</dbReference>
<organism evidence="10 11">
    <name type="scientific">Candidatus Yanofskybacteria bacterium GW2011_GWC2_41_9</name>
    <dbReference type="NCBI Taxonomy" id="1619029"/>
    <lineage>
        <taxon>Bacteria</taxon>
        <taxon>Candidatus Yanofskyibacteriota</taxon>
    </lineage>
</organism>
<evidence type="ECO:0000256" key="1">
    <source>
        <dbReference type="ARBA" id="ARBA00004651"/>
    </source>
</evidence>
<keyword evidence="4 7" id="KW-1133">Transmembrane helix</keyword>
<feature type="transmembrane region" description="Helical" evidence="7">
    <location>
        <begin position="367"/>
        <end position="395"/>
    </location>
</feature>
<evidence type="ECO:0000313" key="11">
    <source>
        <dbReference type="Proteomes" id="UP000033859"/>
    </source>
</evidence>
<proteinExistence type="inferred from homology"/>
<evidence type="ECO:0000256" key="3">
    <source>
        <dbReference type="ARBA" id="ARBA00022692"/>
    </source>
</evidence>
<feature type="transmembrane region" description="Helical" evidence="7">
    <location>
        <begin position="21"/>
        <end position="42"/>
    </location>
</feature>
<evidence type="ECO:0000256" key="7">
    <source>
        <dbReference type="SAM" id="Phobius"/>
    </source>
</evidence>
<feature type="domain" description="MacB-like periplasmic core" evidence="9">
    <location>
        <begin position="21"/>
        <end position="244"/>
    </location>
</feature>
<accession>A0A0G0ZV16</accession>
<feature type="domain" description="ABC3 transporter permease C-terminal" evidence="8">
    <location>
        <begin position="286"/>
        <end position="403"/>
    </location>
</feature>
<dbReference type="AlphaFoldDB" id="A0A0G0ZV16"/>
<evidence type="ECO:0000256" key="4">
    <source>
        <dbReference type="ARBA" id="ARBA00022989"/>
    </source>
</evidence>
<dbReference type="EMBL" id="LCCE01000036">
    <property type="protein sequence ID" value="KKS25826.1"/>
    <property type="molecule type" value="Genomic_DNA"/>
</dbReference>
<evidence type="ECO:0000256" key="6">
    <source>
        <dbReference type="ARBA" id="ARBA00038076"/>
    </source>
</evidence>
<gene>
    <name evidence="10" type="ORF">UU84_C0036G0002</name>
</gene>
<feature type="transmembrane region" description="Helical" evidence="7">
    <location>
        <begin position="279"/>
        <end position="307"/>
    </location>
</feature>
<dbReference type="Pfam" id="PF02687">
    <property type="entry name" value="FtsX"/>
    <property type="match status" value="1"/>
</dbReference>
<comment type="similarity">
    <text evidence="6">Belongs to the ABC-4 integral membrane protein family.</text>
</comment>
<dbReference type="Pfam" id="PF12704">
    <property type="entry name" value="MacB_PCD"/>
    <property type="match status" value="1"/>
</dbReference>
<dbReference type="GO" id="GO:0005886">
    <property type="term" value="C:plasma membrane"/>
    <property type="evidence" value="ECO:0007669"/>
    <property type="project" value="UniProtKB-SubCell"/>
</dbReference>
<evidence type="ECO:0000313" key="10">
    <source>
        <dbReference type="EMBL" id="KKS25826.1"/>
    </source>
</evidence>
<comment type="subcellular location">
    <subcellularLocation>
        <location evidence="1">Cell membrane</location>
        <topology evidence="1">Multi-pass membrane protein</topology>
    </subcellularLocation>
</comment>
<comment type="caution">
    <text evidence="10">The sequence shown here is derived from an EMBL/GenBank/DDBJ whole genome shotgun (WGS) entry which is preliminary data.</text>
</comment>
<protein>
    <recommendedName>
        <fullName evidence="12">Multidrug ABC transporter substrate-binding protein</fullName>
    </recommendedName>
</protein>
<sequence length="412" mass="43997">MTLNDSFQTALAGLQTNKSRSALTILGIVIGITAIILVMSVGQGAEDLILNQIRGLGSQTVIIEPGREPTGPSSFAELFTDSLKQKDVDALLNPSNVQGLQDLTPAVMQVVPVTFENETIRTNVIGASDLIAKILDIFPREGAFFTDDDIRQKASVAVIGSEVKNKLFGPSDALGEKIKVKGRTFRIVGILPPKGQVALFNADDMVVVPYTTAQQYLAGINHFNAIMIRAESEDIVPRVVRDIELTLRETHGIDDPDKDDFHVTTQADAAERVQTVTGILSVLLVSVAAISLVVGGIGIMNIMLVSVSERTREIGLRKALGATENDIMTQFLLEAVMLTALGGIVGIILGAAFSFLASLILSRVLALGWAFTFPVFAAILGLGVAGLVGLVFGLYPARQASLKSPMEALRYE</sequence>
<feature type="transmembrane region" description="Helical" evidence="7">
    <location>
        <begin position="335"/>
        <end position="361"/>
    </location>
</feature>
<keyword evidence="2" id="KW-1003">Cell membrane</keyword>
<reference evidence="10 11" key="1">
    <citation type="journal article" date="2015" name="Nature">
        <title>rRNA introns, odd ribosomes, and small enigmatic genomes across a large radiation of phyla.</title>
        <authorList>
            <person name="Brown C.T."/>
            <person name="Hug L.A."/>
            <person name="Thomas B.C."/>
            <person name="Sharon I."/>
            <person name="Castelle C.J."/>
            <person name="Singh A."/>
            <person name="Wilkins M.J."/>
            <person name="Williams K.H."/>
            <person name="Banfield J.F."/>
        </authorList>
    </citation>
    <scope>NUCLEOTIDE SEQUENCE [LARGE SCALE GENOMIC DNA]</scope>
</reference>
<dbReference type="InterPro" id="IPR025857">
    <property type="entry name" value="MacB_PCD"/>
</dbReference>
<evidence type="ECO:0000256" key="2">
    <source>
        <dbReference type="ARBA" id="ARBA00022475"/>
    </source>
</evidence>
<name>A0A0G0ZV16_9BACT</name>
<evidence type="ECO:0008006" key="12">
    <source>
        <dbReference type="Google" id="ProtNLM"/>
    </source>
</evidence>
<evidence type="ECO:0000259" key="8">
    <source>
        <dbReference type="Pfam" id="PF02687"/>
    </source>
</evidence>
<dbReference type="GO" id="GO:0022857">
    <property type="term" value="F:transmembrane transporter activity"/>
    <property type="evidence" value="ECO:0007669"/>
    <property type="project" value="TreeGrafter"/>
</dbReference>
<evidence type="ECO:0000259" key="9">
    <source>
        <dbReference type="Pfam" id="PF12704"/>
    </source>
</evidence>